<evidence type="ECO:0000313" key="19">
    <source>
        <dbReference type="Proteomes" id="UP000001554"/>
    </source>
</evidence>
<dbReference type="FunFam" id="3.40.50.150:FF:000031">
    <property type="entry name" value="Putative Histone-arginine methyltransferase CARM1"/>
    <property type="match status" value="1"/>
</dbReference>
<evidence type="ECO:0000256" key="7">
    <source>
        <dbReference type="ARBA" id="ARBA00022679"/>
    </source>
</evidence>
<dbReference type="GO" id="GO:0005737">
    <property type="term" value="C:cytoplasm"/>
    <property type="evidence" value="ECO:0007669"/>
    <property type="project" value="UniProtKB-SubCell"/>
</dbReference>
<evidence type="ECO:0000259" key="17">
    <source>
        <dbReference type="Pfam" id="PF13649"/>
    </source>
</evidence>
<keyword evidence="12" id="KW-0539">Nucleus</keyword>
<evidence type="ECO:0000256" key="2">
    <source>
        <dbReference type="ARBA" id="ARBA00004496"/>
    </source>
</evidence>
<dbReference type="GO" id="GO:0035242">
    <property type="term" value="F:protein-arginine omega-N asymmetric methyltransferase activity"/>
    <property type="evidence" value="ECO:0007669"/>
    <property type="project" value="UniProtKB-EC"/>
</dbReference>
<dbReference type="Pfam" id="PF11531">
    <property type="entry name" value="CARM1"/>
    <property type="match status" value="1"/>
</dbReference>
<keyword evidence="6 16" id="KW-0489">Methyltransferase</keyword>
<dbReference type="PANTHER" id="PTHR11006:SF10">
    <property type="entry name" value="HISTONE-ARGININE METHYLTRANSFERASE CARMER-RELATED"/>
    <property type="match status" value="1"/>
</dbReference>
<keyword evidence="10" id="KW-0805">Transcription regulation</keyword>
<dbReference type="Gene3D" id="2.70.160.11">
    <property type="entry name" value="Hnrnp arginine n-methyltransferase1"/>
    <property type="match status" value="1"/>
</dbReference>
<reference evidence="19" key="1">
    <citation type="journal article" date="2020" name="Nat. Ecol. Evol.">
        <title>Deeply conserved synteny resolves early events in vertebrate evolution.</title>
        <authorList>
            <person name="Simakov O."/>
            <person name="Marletaz F."/>
            <person name="Yue J.X."/>
            <person name="O'Connell B."/>
            <person name="Jenkins J."/>
            <person name="Brandt A."/>
            <person name="Calef R."/>
            <person name="Tung C.H."/>
            <person name="Huang T.K."/>
            <person name="Schmutz J."/>
            <person name="Satoh N."/>
            <person name="Yu J.K."/>
            <person name="Putnam N.H."/>
            <person name="Green R.E."/>
            <person name="Rokhsar D.S."/>
        </authorList>
    </citation>
    <scope>NUCLEOTIDE SEQUENCE [LARGE SCALE GENOMIC DNA]</scope>
    <source>
        <strain evidence="19">S238N-H82</strain>
    </source>
</reference>
<comment type="subcellular location">
    <subcellularLocation>
        <location evidence="2">Cytoplasm</location>
    </subcellularLocation>
    <subcellularLocation>
        <location evidence="1">Nucleus</location>
    </subcellularLocation>
</comment>
<keyword evidence="11" id="KW-0804">Transcription</keyword>
<evidence type="ECO:0000313" key="20">
    <source>
        <dbReference type="RefSeq" id="XP_035699877.1"/>
    </source>
</evidence>
<evidence type="ECO:0000259" key="18">
    <source>
        <dbReference type="Pfam" id="PF22528"/>
    </source>
</evidence>
<evidence type="ECO:0000256" key="15">
    <source>
        <dbReference type="ARBA" id="ARBA00049086"/>
    </source>
</evidence>
<dbReference type="GO" id="GO:0006355">
    <property type="term" value="P:regulation of DNA-templated transcription"/>
    <property type="evidence" value="ECO:0000318"/>
    <property type="project" value="GO_Central"/>
</dbReference>
<dbReference type="PANTHER" id="PTHR11006">
    <property type="entry name" value="PROTEIN ARGININE N-METHYLTRANSFERASE"/>
    <property type="match status" value="1"/>
</dbReference>
<dbReference type="PROSITE" id="PS51678">
    <property type="entry name" value="SAM_MT_PRMT"/>
    <property type="match status" value="1"/>
</dbReference>
<dbReference type="RefSeq" id="XP_035699877.1">
    <property type="nucleotide sequence ID" value="XM_035843984.1"/>
</dbReference>
<evidence type="ECO:0000256" key="14">
    <source>
        <dbReference type="ARBA" id="ARBA00033236"/>
    </source>
</evidence>
<comment type="catalytic activity">
    <reaction evidence="15">
        <text>L-arginyl-[protein] + 2 S-adenosyl-L-methionine = N(omega),N(omega)-dimethyl-L-arginyl-[protein] + 2 S-adenosyl-L-homocysteine + 2 H(+)</text>
        <dbReference type="Rhea" id="RHEA:48096"/>
        <dbReference type="Rhea" id="RHEA-COMP:10532"/>
        <dbReference type="Rhea" id="RHEA-COMP:11991"/>
        <dbReference type="ChEBI" id="CHEBI:15378"/>
        <dbReference type="ChEBI" id="CHEBI:29965"/>
        <dbReference type="ChEBI" id="CHEBI:57856"/>
        <dbReference type="ChEBI" id="CHEBI:59789"/>
        <dbReference type="ChEBI" id="CHEBI:61897"/>
        <dbReference type="EC" id="2.1.1.319"/>
    </reaction>
</comment>
<dbReference type="GeneID" id="118432423"/>
<evidence type="ECO:0000256" key="3">
    <source>
        <dbReference type="ARBA" id="ARBA00011925"/>
    </source>
</evidence>
<dbReference type="InterPro" id="IPR029063">
    <property type="entry name" value="SAM-dependent_MTases_sf"/>
</dbReference>
<evidence type="ECO:0000256" key="12">
    <source>
        <dbReference type="ARBA" id="ARBA00023242"/>
    </source>
</evidence>
<feature type="domain" description="Protein arginine N-methyltransferase" evidence="18">
    <location>
        <begin position="263"/>
        <end position="429"/>
    </location>
</feature>
<keyword evidence="8 16" id="KW-0949">S-adenosyl-L-methionine</keyword>
<organism evidence="19 20">
    <name type="scientific">Branchiostoma floridae</name>
    <name type="common">Florida lancelet</name>
    <name type="synonym">Amphioxus</name>
    <dbReference type="NCBI Taxonomy" id="7739"/>
    <lineage>
        <taxon>Eukaryota</taxon>
        <taxon>Metazoa</taxon>
        <taxon>Chordata</taxon>
        <taxon>Cephalochordata</taxon>
        <taxon>Leptocardii</taxon>
        <taxon>Amphioxiformes</taxon>
        <taxon>Branchiostomatidae</taxon>
        <taxon>Branchiostoma</taxon>
    </lineage>
</organism>
<dbReference type="EC" id="2.1.1.319" evidence="3"/>
<dbReference type="FunFam" id="2.70.160.11:FF:000002">
    <property type="entry name" value="Probable histone-arginine methyltransferase CARM1"/>
    <property type="match status" value="1"/>
</dbReference>
<dbReference type="CDD" id="cd02440">
    <property type="entry name" value="AdoMet_MTases"/>
    <property type="match status" value="1"/>
</dbReference>
<dbReference type="InterPro" id="IPR025799">
    <property type="entry name" value="Arg_MeTrfase"/>
</dbReference>
<proteinExistence type="predicted"/>
<accession>A0A9J7NCT7</accession>
<evidence type="ECO:0000256" key="4">
    <source>
        <dbReference type="ARBA" id="ARBA00021804"/>
    </source>
</evidence>
<reference evidence="20" key="2">
    <citation type="submission" date="2025-08" db="UniProtKB">
        <authorList>
            <consortium name="RefSeq"/>
        </authorList>
    </citation>
    <scope>IDENTIFICATION</scope>
    <source>
        <strain evidence="20">S238N-H82</strain>
        <tissue evidence="20">Testes</tissue>
    </source>
</reference>
<keyword evidence="9" id="KW-0156">Chromatin regulator</keyword>
<dbReference type="SUPFAM" id="SSF53335">
    <property type="entry name" value="S-adenosyl-L-methionine-dependent methyltransferases"/>
    <property type="match status" value="1"/>
</dbReference>
<dbReference type="GO" id="GO:0070611">
    <property type="term" value="F:histone H3R2 methyltransferase activity"/>
    <property type="evidence" value="ECO:0000318"/>
    <property type="project" value="GO_Central"/>
</dbReference>
<dbReference type="InterPro" id="IPR041698">
    <property type="entry name" value="Methyltransf_25"/>
</dbReference>
<evidence type="ECO:0000256" key="5">
    <source>
        <dbReference type="ARBA" id="ARBA00022490"/>
    </source>
</evidence>
<evidence type="ECO:0000256" key="9">
    <source>
        <dbReference type="ARBA" id="ARBA00022853"/>
    </source>
</evidence>
<name>A0A9J7NCT7_BRAFL</name>
<evidence type="ECO:0000256" key="13">
    <source>
        <dbReference type="ARBA" id="ARBA00030670"/>
    </source>
</evidence>
<dbReference type="InterPro" id="IPR011993">
    <property type="entry name" value="PH-like_dom_sf"/>
</dbReference>
<dbReference type="Proteomes" id="UP000001554">
    <property type="component" value="Chromosome 15"/>
</dbReference>
<evidence type="ECO:0000256" key="16">
    <source>
        <dbReference type="PROSITE-ProRule" id="PRU01015"/>
    </source>
</evidence>
<dbReference type="Pfam" id="PF13649">
    <property type="entry name" value="Methyltransf_25"/>
    <property type="match status" value="1"/>
</dbReference>
<dbReference type="OMA" id="ASNMAHH"/>
<dbReference type="AlphaFoldDB" id="A0A9J7NCT7"/>
<dbReference type="Gene3D" id="2.30.29.30">
    <property type="entry name" value="Pleckstrin-homology domain (PH domain)/Phosphotyrosine-binding domain (PTB)"/>
    <property type="match status" value="1"/>
</dbReference>
<protein>
    <recommendedName>
        <fullName evidence="4">Histone-arginine methyltransferase CARM1</fullName>
        <ecNumber evidence="3">2.1.1.319</ecNumber>
    </recommendedName>
    <alternativeName>
        <fullName evidence="14">Coactivator-associated arginine methyltransferase 1</fullName>
    </alternativeName>
    <alternativeName>
        <fullName evidence="13">Protein arginine N-methyltransferase 4</fullName>
    </alternativeName>
</protein>
<evidence type="ECO:0000256" key="1">
    <source>
        <dbReference type="ARBA" id="ARBA00004123"/>
    </source>
</evidence>
<dbReference type="GO" id="GO:0006338">
    <property type="term" value="P:chromatin remodeling"/>
    <property type="evidence" value="ECO:0000318"/>
    <property type="project" value="GO_Central"/>
</dbReference>
<dbReference type="Pfam" id="PF22528">
    <property type="entry name" value="PRMT_C"/>
    <property type="match status" value="1"/>
</dbReference>
<keyword evidence="5" id="KW-0963">Cytoplasm</keyword>
<feature type="domain" description="Methyltransferase" evidence="17">
    <location>
        <begin position="162"/>
        <end position="257"/>
    </location>
</feature>
<evidence type="ECO:0000256" key="10">
    <source>
        <dbReference type="ARBA" id="ARBA00023015"/>
    </source>
</evidence>
<gene>
    <name evidence="20" type="primary">LOC118432423</name>
</gene>
<evidence type="ECO:0000256" key="11">
    <source>
        <dbReference type="ARBA" id="ARBA00023163"/>
    </source>
</evidence>
<dbReference type="Gene3D" id="3.40.50.150">
    <property type="entry name" value="Vaccinia Virus protein VP39"/>
    <property type="match status" value="1"/>
</dbReference>
<dbReference type="GO" id="GO:0005634">
    <property type="term" value="C:nucleus"/>
    <property type="evidence" value="ECO:0007669"/>
    <property type="project" value="UniProtKB-SubCell"/>
</dbReference>
<evidence type="ECO:0000256" key="6">
    <source>
        <dbReference type="ARBA" id="ARBA00022603"/>
    </source>
</evidence>
<evidence type="ECO:0000256" key="8">
    <source>
        <dbReference type="ARBA" id="ARBA00022691"/>
    </source>
</evidence>
<dbReference type="InterPro" id="IPR055135">
    <property type="entry name" value="PRMT_dom"/>
</dbReference>
<sequence length="614" mass="67846">MAPVFEGVQLCSISDNSGQFQSSSPQMVKLEVKHDGQDSTVVIYTGNQDAMTFLLDVNTECSRVGRQSFMLTSQENSLLLRFPTTGAFSEFYDHVEDARHKTNTKKRRSMFQMRTDEASATQYFQFYGFLFEQQNMLKDYVRTATYQRAMLQNMEDFRGKVVMDVGAGSGILSFFAVQAGAAKVYAVEASSMAEHAENLIRANGLSGKVQMIRGKVEEVTVPEQVDVIISESMGYMLLNERMLESFLHAKKWLKPGGRMFPSRGDLHITPFMDEQLYMEQFNKANFWYQESFHGVNLSVLRDAAVNEYFRQPVVDTFDIRICMAKTEKYTVDFQTADETDLHRIEIPLRYEMLASGSIHGLAFWFDCAFIGTSETIWLSTAPTEPLTHWYQVRCLLRSPLFVKVGQVVSGVATLVANKRQSYEIMIELEIEGTGMSSRNTLDLKNPFFRYTGVTPAAPPGSHTGTSSPSDSYWQSLTLSTNVGNSTQVVPSNHAVAMNGYDGNAANIMQSNLIPLGKEQWHENRGLALANTACISHPTTVAGGTTVRQVGGVSTMPTPCSIGGGISPAAFTNQTTNANMNYSAGGQYGFGQGMMQMSAQGGAGLPGQQVDGLNH</sequence>
<dbReference type="CDD" id="cd13330">
    <property type="entry name" value="PH_CARM1"/>
    <property type="match status" value="1"/>
</dbReference>
<keyword evidence="7 16" id="KW-0808">Transferase</keyword>
<keyword evidence="19" id="KW-1185">Reference proteome</keyword>
<dbReference type="GO" id="GO:0032259">
    <property type="term" value="P:methylation"/>
    <property type="evidence" value="ECO:0007669"/>
    <property type="project" value="UniProtKB-KW"/>
</dbReference>